<feature type="compositionally biased region" description="Low complexity" evidence="7">
    <location>
        <begin position="326"/>
        <end position="340"/>
    </location>
</feature>
<dbReference type="InterPro" id="IPR011009">
    <property type="entry name" value="Kinase-like_dom_sf"/>
</dbReference>
<keyword evidence="4" id="KW-0547">Nucleotide-binding</keyword>
<evidence type="ECO:0000313" key="10">
    <source>
        <dbReference type="Proteomes" id="UP000602198"/>
    </source>
</evidence>
<dbReference type="Gene3D" id="3.30.200.20">
    <property type="entry name" value="Phosphorylase Kinase, domain 1"/>
    <property type="match status" value="1"/>
</dbReference>
<dbReference type="CDD" id="cd14014">
    <property type="entry name" value="STKc_PknB_like"/>
    <property type="match status" value="1"/>
</dbReference>
<evidence type="ECO:0000256" key="2">
    <source>
        <dbReference type="ARBA" id="ARBA00022527"/>
    </source>
</evidence>
<keyword evidence="5 9" id="KW-0418">Kinase</keyword>
<dbReference type="PANTHER" id="PTHR43289:SF6">
    <property type="entry name" value="SERINE_THREONINE-PROTEIN KINASE NEKL-3"/>
    <property type="match status" value="1"/>
</dbReference>
<feature type="compositionally biased region" description="Pro residues" evidence="7">
    <location>
        <begin position="431"/>
        <end position="456"/>
    </location>
</feature>
<feature type="compositionally biased region" description="Low complexity" evidence="7">
    <location>
        <begin position="401"/>
        <end position="425"/>
    </location>
</feature>
<dbReference type="PRINTS" id="PR01217">
    <property type="entry name" value="PRICHEXTENSN"/>
</dbReference>
<dbReference type="Proteomes" id="UP000602198">
    <property type="component" value="Unassembled WGS sequence"/>
</dbReference>
<comment type="caution">
    <text evidence="9">The sequence shown here is derived from an EMBL/GenBank/DDBJ whole genome shotgun (WGS) entry which is preliminary data.</text>
</comment>
<keyword evidence="6" id="KW-0067">ATP-binding</keyword>
<dbReference type="PROSITE" id="PS00108">
    <property type="entry name" value="PROTEIN_KINASE_ST"/>
    <property type="match status" value="1"/>
</dbReference>
<dbReference type="InterPro" id="IPR008271">
    <property type="entry name" value="Ser/Thr_kinase_AS"/>
</dbReference>
<feature type="domain" description="Protein kinase" evidence="8">
    <location>
        <begin position="12"/>
        <end position="271"/>
    </location>
</feature>
<dbReference type="Gene3D" id="1.10.510.10">
    <property type="entry name" value="Transferase(Phosphotransferase) domain 1"/>
    <property type="match status" value="1"/>
</dbReference>
<evidence type="ECO:0000256" key="4">
    <source>
        <dbReference type="ARBA" id="ARBA00022741"/>
    </source>
</evidence>
<dbReference type="Pfam" id="PF00069">
    <property type="entry name" value="Pkinase"/>
    <property type="match status" value="1"/>
</dbReference>
<evidence type="ECO:0000256" key="7">
    <source>
        <dbReference type="SAM" id="MobiDB-lite"/>
    </source>
</evidence>
<reference evidence="9 10" key="1">
    <citation type="submission" date="2021-01" db="EMBL/GenBank/DDBJ databases">
        <title>WGS of actinomycetes isolated from Thailand.</title>
        <authorList>
            <person name="Thawai C."/>
        </authorList>
    </citation>
    <scope>NUCLEOTIDE SEQUENCE [LARGE SCALE GENOMIC DNA]</scope>
    <source>
        <strain evidence="9 10">LPG 2</strain>
    </source>
</reference>
<accession>A0ABS1LY00</accession>
<organism evidence="9 10">
    <name type="scientific">Nocardia acididurans</name>
    <dbReference type="NCBI Taxonomy" id="2802282"/>
    <lineage>
        <taxon>Bacteria</taxon>
        <taxon>Bacillati</taxon>
        <taxon>Actinomycetota</taxon>
        <taxon>Actinomycetes</taxon>
        <taxon>Mycobacteriales</taxon>
        <taxon>Nocardiaceae</taxon>
        <taxon>Nocardia</taxon>
    </lineage>
</organism>
<proteinExistence type="predicted"/>
<evidence type="ECO:0000256" key="1">
    <source>
        <dbReference type="ARBA" id="ARBA00012513"/>
    </source>
</evidence>
<feature type="compositionally biased region" description="Low complexity" evidence="7">
    <location>
        <begin position="487"/>
        <end position="497"/>
    </location>
</feature>
<evidence type="ECO:0000256" key="6">
    <source>
        <dbReference type="ARBA" id="ARBA00022840"/>
    </source>
</evidence>
<feature type="compositionally biased region" description="Low complexity" evidence="7">
    <location>
        <begin position="457"/>
        <end position="477"/>
    </location>
</feature>
<feature type="region of interest" description="Disordered" evidence="7">
    <location>
        <begin position="310"/>
        <end position="363"/>
    </location>
</feature>
<dbReference type="EC" id="2.7.11.1" evidence="1"/>
<keyword evidence="2 9" id="KW-0723">Serine/threonine-protein kinase</keyword>
<dbReference type="PROSITE" id="PS50011">
    <property type="entry name" value="PROTEIN_KINASE_DOM"/>
    <property type="match status" value="1"/>
</dbReference>
<evidence type="ECO:0000313" key="9">
    <source>
        <dbReference type="EMBL" id="MBL1073262.1"/>
    </source>
</evidence>
<dbReference type="InterPro" id="IPR000719">
    <property type="entry name" value="Prot_kinase_dom"/>
</dbReference>
<gene>
    <name evidence="9" type="ORF">JK358_02515</name>
</gene>
<keyword evidence="10" id="KW-1185">Reference proteome</keyword>
<dbReference type="RefSeq" id="WP_201943000.1">
    <property type="nucleotide sequence ID" value="NZ_JAERRJ010000001.1"/>
</dbReference>
<dbReference type="SMART" id="SM00220">
    <property type="entry name" value="S_TKc"/>
    <property type="match status" value="1"/>
</dbReference>
<evidence type="ECO:0000256" key="5">
    <source>
        <dbReference type="ARBA" id="ARBA00022777"/>
    </source>
</evidence>
<evidence type="ECO:0000259" key="8">
    <source>
        <dbReference type="PROSITE" id="PS50011"/>
    </source>
</evidence>
<sequence>MLNNGALIADRYRLQRLIATGGMGQVWEALDTRLDRRVAVKVLKAEFSTDPTFRHRFRAEARTTAQLNHPGIASIYDYGETMDPSGGEIAYLVMEFVQGEPLNAVLNRMNRLSVAQGLDMLEQTARALQIAHAAGVVHRDVKPGNILVTPTGQVKITDFGIAKAVDASPVTKTGMVMGTAQYIAPEQATGEDATAASDVYSLGVVGYEALAGQRPFTGEGALTVAMKHVRETPPPLPADLPPNVRELIEITMAKDPQQRYSTGGEFADAVAAVRSGRRPTPPGGIPVTPAFPTGATRILPPGPTMIIPGQRADQPTTRYPTPPQPMQSASATGATALLSGPQPPATRPPGTGARPVDDGHSGRFTNSQKALAGLGVGALILGAAAAFVLLSGDPPEPTPPTRTSAVVAPPVTTVPPTTTTVPPTTTRERPVPPPVTTYEPPPTTYEPPVTTTPPPVTTTTKPPVTTTTKPPVTTTTTSKDEEPTTAPPTTTARRPQPGVDLPSLPVIPGVGGIRTDTSAQDDIDLQQGQS</sequence>
<name>A0ABS1LY00_9NOCA</name>
<dbReference type="GO" id="GO:0004674">
    <property type="term" value="F:protein serine/threonine kinase activity"/>
    <property type="evidence" value="ECO:0007669"/>
    <property type="project" value="UniProtKB-KW"/>
</dbReference>
<dbReference type="EMBL" id="JAERRJ010000001">
    <property type="protein sequence ID" value="MBL1073262.1"/>
    <property type="molecule type" value="Genomic_DNA"/>
</dbReference>
<keyword evidence="3" id="KW-0808">Transferase</keyword>
<dbReference type="PANTHER" id="PTHR43289">
    <property type="entry name" value="MITOGEN-ACTIVATED PROTEIN KINASE KINASE KINASE 20-RELATED"/>
    <property type="match status" value="1"/>
</dbReference>
<protein>
    <recommendedName>
        <fullName evidence="1">non-specific serine/threonine protein kinase</fullName>
        <ecNumber evidence="1">2.7.11.1</ecNumber>
    </recommendedName>
</protein>
<evidence type="ECO:0000256" key="3">
    <source>
        <dbReference type="ARBA" id="ARBA00022679"/>
    </source>
</evidence>
<feature type="region of interest" description="Disordered" evidence="7">
    <location>
        <begin position="395"/>
        <end position="530"/>
    </location>
</feature>
<dbReference type="SUPFAM" id="SSF56112">
    <property type="entry name" value="Protein kinase-like (PK-like)"/>
    <property type="match status" value="1"/>
</dbReference>